<dbReference type="Proteomes" id="UP000095283">
    <property type="component" value="Unplaced"/>
</dbReference>
<sequence>MNIYEIFFIISSHLLIRYLIYIISIK</sequence>
<dbReference type="AlphaFoldDB" id="A0A1I7WDX3"/>
<evidence type="ECO:0000313" key="3">
    <source>
        <dbReference type="WBParaSite" id="Hba_03137"/>
    </source>
</evidence>
<name>A0A1I7WDX3_HETBA</name>
<evidence type="ECO:0000313" key="2">
    <source>
        <dbReference type="Proteomes" id="UP000095283"/>
    </source>
</evidence>
<proteinExistence type="predicted"/>
<feature type="transmembrane region" description="Helical" evidence="1">
    <location>
        <begin position="6"/>
        <end position="25"/>
    </location>
</feature>
<keyword evidence="1" id="KW-0812">Transmembrane</keyword>
<accession>A0A1I7WDX3</accession>
<keyword evidence="1" id="KW-0472">Membrane</keyword>
<protein>
    <submittedName>
        <fullName evidence="3">NADH dehydrogenase subunit 1</fullName>
    </submittedName>
</protein>
<keyword evidence="2" id="KW-1185">Reference proteome</keyword>
<keyword evidence="1" id="KW-1133">Transmembrane helix</keyword>
<dbReference type="WBParaSite" id="Hba_03137">
    <property type="protein sequence ID" value="Hba_03137"/>
    <property type="gene ID" value="Hba_03137"/>
</dbReference>
<reference evidence="3" key="1">
    <citation type="submission" date="2016-11" db="UniProtKB">
        <authorList>
            <consortium name="WormBaseParasite"/>
        </authorList>
    </citation>
    <scope>IDENTIFICATION</scope>
</reference>
<organism evidence="2 3">
    <name type="scientific">Heterorhabditis bacteriophora</name>
    <name type="common">Entomopathogenic nematode worm</name>
    <dbReference type="NCBI Taxonomy" id="37862"/>
    <lineage>
        <taxon>Eukaryota</taxon>
        <taxon>Metazoa</taxon>
        <taxon>Ecdysozoa</taxon>
        <taxon>Nematoda</taxon>
        <taxon>Chromadorea</taxon>
        <taxon>Rhabditida</taxon>
        <taxon>Rhabditina</taxon>
        <taxon>Rhabditomorpha</taxon>
        <taxon>Strongyloidea</taxon>
        <taxon>Heterorhabditidae</taxon>
        <taxon>Heterorhabditis</taxon>
    </lineage>
</organism>
<evidence type="ECO:0000256" key="1">
    <source>
        <dbReference type="SAM" id="Phobius"/>
    </source>
</evidence>